<protein>
    <recommendedName>
        <fullName evidence="2">DUF3592 domain-containing protein</fullName>
    </recommendedName>
</protein>
<proteinExistence type="predicted"/>
<keyword evidence="1" id="KW-0732">Signal</keyword>
<dbReference type="AlphaFoldDB" id="A0A6M4H2U1"/>
<sequence>MAHRSLRWFITAAILAAATACALLALDAYQGLADARELVAKGGEIEGIITDVDVAGRHLSSRISYIYTVASGAHTRVNRPIPYAEVERLRRGAKIKVWVDPAKPEQAVTAAEVAEHESVVNRMLYPLACLTLFAWAIARIMGGR</sequence>
<gene>
    <name evidence="3" type="ORF">DSM104440_00171</name>
</gene>
<dbReference type="InterPro" id="IPR021994">
    <property type="entry name" value="DUF3592"/>
</dbReference>
<dbReference type="KEGG" id="upl:DSM104440_00171"/>
<evidence type="ECO:0000313" key="3">
    <source>
        <dbReference type="EMBL" id="QJR13388.1"/>
    </source>
</evidence>
<feature type="domain" description="DUF3592" evidence="2">
    <location>
        <begin position="57"/>
        <end position="110"/>
    </location>
</feature>
<organism evidence="3 4">
    <name type="scientific">Usitatibacter palustris</name>
    <dbReference type="NCBI Taxonomy" id="2732487"/>
    <lineage>
        <taxon>Bacteria</taxon>
        <taxon>Pseudomonadati</taxon>
        <taxon>Pseudomonadota</taxon>
        <taxon>Betaproteobacteria</taxon>
        <taxon>Nitrosomonadales</taxon>
        <taxon>Usitatibacteraceae</taxon>
        <taxon>Usitatibacter</taxon>
    </lineage>
</organism>
<feature type="chain" id="PRO_5026820626" description="DUF3592 domain-containing protein" evidence="1">
    <location>
        <begin position="26"/>
        <end position="144"/>
    </location>
</feature>
<evidence type="ECO:0000259" key="2">
    <source>
        <dbReference type="Pfam" id="PF12158"/>
    </source>
</evidence>
<feature type="signal peptide" evidence="1">
    <location>
        <begin position="1"/>
        <end position="25"/>
    </location>
</feature>
<dbReference type="PROSITE" id="PS51257">
    <property type="entry name" value="PROKAR_LIPOPROTEIN"/>
    <property type="match status" value="1"/>
</dbReference>
<reference evidence="3 4" key="1">
    <citation type="submission" date="2020-04" db="EMBL/GenBank/DDBJ databases">
        <title>Usitatibacter rugosus gen. nov., sp. nov. and Usitatibacter palustris sp. nov., novel members of Usitatibacteraceae fam. nov. within the order Nitrosomonadales isolated from soil.</title>
        <authorList>
            <person name="Huber K.J."/>
            <person name="Neumann-Schaal M."/>
            <person name="Geppert A."/>
            <person name="Luckner M."/>
            <person name="Wanner G."/>
            <person name="Overmann J."/>
        </authorList>
    </citation>
    <scope>NUCLEOTIDE SEQUENCE [LARGE SCALE GENOMIC DNA]</scope>
    <source>
        <strain evidence="3 4">Swamp67</strain>
    </source>
</reference>
<evidence type="ECO:0000256" key="1">
    <source>
        <dbReference type="SAM" id="SignalP"/>
    </source>
</evidence>
<name>A0A6M4H2U1_9PROT</name>
<dbReference type="InParanoid" id="A0A6M4H2U1"/>
<evidence type="ECO:0000313" key="4">
    <source>
        <dbReference type="Proteomes" id="UP000503096"/>
    </source>
</evidence>
<keyword evidence="4" id="KW-1185">Reference proteome</keyword>
<dbReference type="RefSeq" id="WP_171159883.1">
    <property type="nucleotide sequence ID" value="NZ_CP053073.1"/>
</dbReference>
<dbReference type="Pfam" id="PF12158">
    <property type="entry name" value="DUF3592"/>
    <property type="match status" value="1"/>
</dbReference>
<dbReference type="EMBL" id="CP053073">
    <property type="protein sequence ID" value="QJR13388.1"/>
    <property type="molecule type" value="Genomic_DNA"/>
</dbReference>
<dbReference type="Proteomes" id="UP000503096">
    <property type="component" value="Chromosome"/>
</dbReference>
<accession>A0A6M4H2U1</accession>